<dbReference type="InterPro" id="IPR004102">
    <property type="entry name" value="Poly(ADP-ribose)pol_reg_dom"/>
</dbReference>
<dbReference type="SUPFAM" id="SSF47587">
    <property type="entry name" value="Domain of poly(ADP-ribose) polymerase"/>
    <property type="match status" value="1"/>
</dbReference>
<protein>
    <recommendedName>
        <fullName evidence="1">PARP alpha-helical domain-containing protein</fullName>
    </recommendedName>
</protein>
<feature type="domain" description="PARP alpha-helical" evidence="1">
    <location>
        <begin position="1"/>
        <end position="74"/>
    </location>
</feature>
<organism evidence="2">
    <name type="scientific">viral metagenome</name>
    <dbReference type="NCBI Taxonomy" id="1070528"/>
    <lineage>
        <taxon>unclassified sequences</taxon>
        <taxon>metagenomes</taxon>
        <taxon>organismal metagenomes</taxon>
    </lineage>
</organism>
<proteinExistence type="predicted"/>
<dbReference type="Pfam" id="PF02877">
    <property type="entry name" value="PARP_reg"/>
    <property type="match status" value="1"/>
</dbReference>
<reference evidence="2" key="1">
    <citation type="journal article" date="2020" name="Nature">
        <title>Giant virus diversity and host interactions through global metagenomics.</title>
        <authorList>
            <person name="Schulz F."/>
            <person name="Roux S."/>
            <person name="Paez-Espino D."/>
            <person name="Jungbluth S."/>
            <person name="Walsh D.A."/>
            <person name="Denef V.J."/>
            <person name="McMahon K.D."/>
            <person name="Konstantinidis K.T."/>
            <person name="Eloe-Fadrosh E.A."/>
            <person name="Kyrpides N.C."/>
            <person name="Woyke T."/>
        </authorList>
    </citation>
    <scope>NUCLEOTIDE SEQUENCE</scope>
    <source>
        <strain evidence="2">GVMAG-M-3300010158-55</strain>
    </source>
</reference>
<dbReference type="Gene3D" id="1.20.142.10">
    <property type="entry name" value="Poly(ADP-ribose) polymerase, regulatory domain"/>
    <property type="match status" value="1"/>
</dbReference>
<dbReference type="GO" id="GO:0003950">
    <property type="term" value="F:NAD+ poly-ADP-ribosyltransferase activity"/>
    <property type="evidence" value="ECO:0007669"/>
    <property type="project" value="InterPro"/>
</dbReference>
<name>A0A6C0B894_9ZZZZ</name>
<evidence type="ECO:0000259" key="1">
    <source>
        <dbReference type="PROSITE" id="PS51060"/>
    </source>
</evidence>
<dbReference type="AlphaFoldDB" id="A0A6C0B894"/>
<dbReference type="InterPro" id="IPR036616">
    <property type="entry name" value="Poly(ADP-ribose)pol_reg_dom_sf"/>
</dbReference>
<dbReference type="PROSITE" id="PS51060">
    <property type="entry name" value="PARP_ALPHA_HD"/>
    <property type="match status" value="1"/>
</dbReference>
<evidence type="ECO:0000313" key="2">
    <source>
        <dbReference type="EMBL" id="QHS88260.1"/>
    </source>
</evidence>
<dbReference type="EMBL" id="MN739095">
    <property type="protein sequence ID" value="QHS88260.1"/>
    <property type="molecule type" value="Genomic_DNA"/>
</dbReference>
<accession>A0A6C0B894</accession>
<sequence>MELDLLSTIQIAKGYNILTDLELAIMRGSKEDMDKIHDKFYKCIPHKETPMLSLIQIYLKKAIMISKIKNLSWT</sequence>